<dbReference type="Gene3D" id="1.10.565.10">
    <property type="entry name" value="Retinoid X Receptor"/>
    <property type="match status" value="1"/>
</dbReference>
<keyword evidence="2" id="KW-0863">Zinc-finger</keyword>
<dbReference type="AlphaFoldDB" id="A0A7R9MRE6"/>
<organism evidence="9">
    <name type="scientific">Oppiella nova</name>
    <dbReference type="NCBI Taxonomy" id="334625"/>
    <lineage>
        <taxon>Eukaryota</taxon>
        <taxon>Metazoa</taxon>
        <taxon>Ecdysozoa</taxon>
        <taxon>Arthropoda</taxon>
        <taxon>Chelicerata</taxon>
        <taxon>Arachnida</taxon>
        <taxon>Acari</taxon>
        <taxon>Acariformes</taxon>
        <taxon>Sarcoptiformes</taxon>
        <taxon>Oribatida</taxon>
        <taxon>Brachypylina</taxon>
        <taxon>Oppioidea</taxon>
        <taxon>Oppiidae</taxon>
        <taxon>Oppiella</taxon>
    </lineage>
</organism>
<protein>
    <recommendedName>
        <fullName evidence="8">NR LBD domain-containing protein</fullName>
    </recommendedName>
</protein>
<gene>
    <name evidence="9" type="ORF">ONB1V03_LOCUS20430</name>
</gene>
<proteinExistence type="predicted"/>
<dbReference type="GO" id="GO:0045944">
    <property type="term" value="P:positive regulation of transcription by RNA polymerase II"/>
    <property type="evidence" value="ECO:0007669"/>
    <property type="project" value="TreeGrafter"/>
</dbReference>
<keyword evidence="6" id="KW-0804">Transcription</keyword>
<dbReference type="PANTHER" id="PTHR24082:SF283">
    <property type="entry name" value="NUCLEAR HORMONE RECEPTOR HR96"/>
    <property type="match status" value="1"/>
</dbReference>
<dbReference type="GO" id="GO:0000978">
    <property type="term" value="F:RNA polymerase II cis-regulatory region sequence-specific DNA binding"/>
    <property type="evidence" value="ECO:0007669"/>
    <property type="project" value="TreeGrafter"/>
</dbReference>
<dbReference type="PANTHER" id="PTHR24082">
    <property type="entry name" value="NUCLEAR HORMONE RECEPTOR"/>
    <property type="match status" value="1"/>
</dbReference>
<dbReference type="InterPro" id="IPR035500">
    <property type="entry name" value="NHR-like_dom_sf"/>
</dbReference>
<dbReference type="SUPFAM" id="SSF48508">
    <property type="entry name" value="Nuclear receptor ligand-binding domain"/>
    <property type="match status" value="1"/>
</dbReference>
<sequence>MKDPVAKITTKVETYNDFVNATITRSDNKCRRMIQMCKTIDEFKELCEDDKIILLKASCPEIICLLSVLTFDFDGEFWTVVTDSENAVILPLDLLKFGKWNLYGIHKQFMYTVKGEYDSDINLIDLLMAIILFNPNRPNLKQKDIINLQQQTYMYLLQRYLELKHSSKSESETRFLRLMSCLNVLYIMNQILI</sequence>
<name>A0A7R9MRE6_9ACAR</name>
<evidence type="ECO:0000256" key="1">
    <source>
        <dbReference type="ARBA" id="ARBA00022723"/>
    </source>
</evidence>
<evidence type="ECO:0000313" key="9">
    <source>
        <dbReference type="EMBL" id="CAD7663872.1"/>
    </source>
</evidence>
<evidence type="ECO:0000313" key="10">
    <source>
        <dbReference type="Proteomes" id="UP000728032"/>
    </source>
</evidence>
<dbReference type="EMBL" id="CAJPVJ010034895">
    <property type="protein sequence ID" value="CAG2181009.1"/>
    <property type="molecule type" value="Genomic_DNA"/>
</dbReference>
<keyword evidence="7" id="KW-0675">Receptor</keyword>
<dbReference type="OrthoDB" id="6352325at2759"/>
<dbReference type="GO" id="GO:0004879">
    <property type="term" value="F:nuclear receptor activity"/>
    <property type="evidence" value="ECO:0007669"/>
    <property type="project" value="TreeGrafter"/>
</dbReference>
<dbReference type="InterPro" id="IPR050234">
    <property type="entry name" value="Nuclear_hormone_rcpt_NR1"/>
</dbReference>
<keyword evidence="3" id="KW-0862">Zinc</keyword>
<reference evidence="9" key="1">
    <citation type="submission" date="2020-11" db="EMBL/GenBank/DDBJ databases">
        <authorList>
            <person name="Tran Van P."/>
        </authorList>
    </citation>
    <scope>NUCLEOTIDE SEQUENCE</scope>
</reference>
<keyword evidence="4" id="KW-0805">Transcription regulation</keyword>
<dbReference type="GO" id="GO:0030154">
    <property type="term" value="P:cell differentiation"/>
    <property type="evidence" value="ECO:0007669"/>
    <property type="project" value="TreeGrafter"/>
</dbReference>
<keyword evidence="10" id="KW-1185">Reference proteome</keyword>
<evidence type="ECO:0000256" key="3">
    <source>
        <dbReference type="ARBA" id="ARBA00022833"/>
    </source>
</evidence>
<accession>A0A7R9MRE6</accession>
<dbReference type="GO" id="GO:0000122">
    <property type="term" value="P:negative regulation of transcription by RNA polymerase II"/>
    <property type="evidence" value="ECO:0007669"/>
    <property type="project" value="TreeGrafter"/>
</dbReference>
<evidence type="ECO:0000256" key="7">
    <source>
        <dbReference type="ARBA" id="ARBA00023170"/>
    </source>
</evidence>
<evidence type="ECO:0000256" key="4">
    <source>
        <dbReference type="ARBA" id="ARBA00023015"/>
    </source>
</evidence>
<evidence type="ECO:0000256" key="6">
    <source>
        <dbReference type="ARBA" id="ARBA00023163"/>
    </source>
</evidence>
<dbReference type="Proteomes" id="UP000728032">
    <property type="component" value="Unassembled WGS sequence"/>
</dbReference>
<dbReference type="EMBL" id="OC949720">
    <property type="protein sequence ID" value="CAD7663872.1"/>
    <property type="molecule type" value="Genomic_DNA"/>
</dbReference>
<dbReference type="InterPro" id="IPR000536">
    <property type="entry name" value="Nucl_hrmn_rcpt_lig-bd"/>
</dbReference>
<evidence type="ECO:0000256" key="5">
    <source>
        <dbReference type="ARBA" id="ARBA00023125"/>
    </source>
</evidence>
<feature type="domain" description="NR LBD" evidence="8">
    <location>
        <begin position="1"/>
        <end position="193"/>
    </location>
</feature>
<evidence type="ECO:0000256" key="2">
    <source>
        <dbReference type="ARBA" id="ARBA00022771"/>
    </source>
</evidence>
<dbReference type="PROSITE" id="PS51843">
    <property type="entry name" value="NR_LBD"/>
    <property type="match status" value="1"/>
</dbReference>
<evidence type="ECO:0000259" key="8">
    <source>
        <dbReference type="PROSITE" id="PS51843"/>
    </source>
</evidence>
<keyword evidence="1" id="KW-0479">Metal-binding</keyword>
<keyword evidence="5" id="KW-0238">DNA-binding</keyword>
<dbReference type="SMART" id="SM00430">
    <property type="entry name" value="HOLI"/>
    <property type="match status" value="1"/>
</dbReference>
<dbReference type="GO" id="GO:0008270">
    <property type="term" value="F:zinc ion binding"/>
    <property type="evidence" value="ECO:0007669"/>
    <property type="project" value="UniProtKB-KW"/>
</dbReference>